<dbReference type="Proteomes" id="UP001642409">
    <property type="component" value="Unassembled WGS sequence"/>
</dbReference>
<keyword evidence="3" id="KW-1185">Reference proteome</keyword>
<sequence length="164" mass="18777">MIIVLYAIHSVHHEVVQILENIPGITWKAKVHEQMNNNIPLNLTYKTKVPQRTKQTSKKFVPVSQKNAPDYWDWVQINPGCTDSVVELGNCGVAAQVSVMNTFSDMRCIQGKDSERVEYSPQYQLSCGQNVMIATRLHVDQIKFGTFQLTMVQFLLHAYHTNRD</sequence>
<dbReference type="EMBL" id="CATOUU010000869">
    <property type="protein sequence ID" value="CAI9956035.1"/>
    <property type="molecule type" value="Genomic_DNA"/>
</dbReference>
<gene>
    <name evidence="2" type="ORF">HINF_LOCUS40128</name>
    <name evidence="1" type="ORF">HINF_LOCUS43680</name>
</gene>
<name>A0AA86UFF2_9EUKA</name>
<evidence type="ECO:0000313" key="3">
    <source>
        <dbReference type="Proteomes" id="UP001642409"/>
    </source>
</evidence>
<comment type="caution">
    <text evidence="1">The sequence shown here is derived from an EMBL/GenBank/DDBJ whole genome shotgun (WGS) entry which is preliminary data.</text>
</comment>
<proteinExistence type="predicted"/>
<reference evidence="2 3" key="2">
    <citation type="submission" date="2024-07" db="EMBL/GenBank/DDBJ databases">
        <authorList>
            <person name="Akdeniz Z."/>
        </authorList>
    </citation>
    <scope>NUCLEOTIDE SEQUENCE [LARGE SCALE GENOMIC DNA]</scope>
</reference>
<organism evidence="1">
    <name type="scientific">Hexamita inflata</name>
    <dbReference type="NCBI Taxonomy" id="28002"/>
    <lineage>
        <taxon>Eukaryota</taxon>
        <taxon>Metamonada</taxon>
        <taxon>Diplomonadida</taxon>
        <taxon>Hexamitidae</taxon>
        <taxon>Hexamitinae</taxon>
        <taxon>Hexamita</taxon>
    </lineage>
</organism>
<reference evidence="1" key="1">
    <citation type="submission" date="2023-06" db="EMBL/GenBank/DDBJ databases">
        <authorList>
            <person name="Kurt Z."/>
        </authorList>
    </citation>
    <scope>NUCLEOTIDE SEQUENCE</scope>
</reference>
<dbReference type="InterPro" id="IPR038765">
    <property type="entry name" value="Papain-like_cys_pep_sf"/>
</dbReference>
<dbReference type="EMBL" id="CAXDID020000157">
    <property type="protein sequence ID" value="CAL6043549.1"/>
    <property type="molecule type" value="Genomic_DNA"/>
</dbReference>
<evidence type="ECO:0000313" key="2">
    <source>
        <dbReference type="EMBL" id="CAL6043549.1"/>
    </source>
</evidence>
<protein>
    <submittedName>
        <fullName evidence="1">Cathepsin B</fullName>
    </submittedName>
    <submittedName>
        <fullName evidence="2">Cathepsin_B</fullName>
    </submittedName>
</protein>
<evidence type="ECO:0000313" key="1">
    <source>
        <dbReference type="EMBL" id="CAI9956035.1"/>
    </source>
</evidence>
<dbReference type="Gene3D" id="3.90.70.10">
    <property type="entry name" value="Cysteine proteinases"/>
    <property type="match status" value="1"/>
</dbReference>
<accession>A0AA86UFF2</accession>
<dbReference type="SUPFAM" id="SSF54001">
    <property type="entry name" value="Cysteine proteinases"/>
    <property type="match status" value="1"/>
</dbReference>
<dbReference type="AlphaFoldDB" id="A0AA86UFF2"/>